<sequence>MLKKSIARAAASVFAALRLLAAAPVAHAADFGGDFELPQRWNDDFKPGTHCATPGENGTYVTATRRWFKQTDATSVANRNDESVPVSHTVTQARTQTIEVSGSIKGEGELAKVLTQTYGFTYVHEQHWKLNQEVGPYTLPANSQGKLVWGFTMLDTDGQDVRCNADQEWEAVGKPYSATVPEARYSELQLGDAPVWN</sequence>
<feature type="signal peptide" evidence="1">
    <location>
        <begin position="1"/>
        <end position="28"/>
    </location>
</feature>
<protein>
    <recommendedName>
        <fullName evidence="4">Secreted protein</fullName>
    </recommendedName>
</protein>
<reference evidence="2 3" key="1">
    <citation type="submission" date="2019-07" db="EMBL/GenBank/DDBJ databases">
        <title>Draft genome of C. aurimucosum strain 14-2523.</title>
        <authorList>
            <person name="Pacheco L.G.C."/>
            <person name="Aguiar E.R.G.R."/>
            <person name="Navas J."/>
            <person name="Santos C.S."/>
            <person name="Rocha D.J.P.G."/>
        </authorList>
    </citation>
    <scope>NUCLEOTIDE SEQUENCE [LARGE SCALE GENOMIC DNA]</scope>
    <source>
        <strain evidence="2 3">14-2523</strain>
    </source>
</reference>
<proteinExistence type="predicted"/>
<evidence type="ECO:0000313" key="2">
    <source>
        <dbReference type="EMBL" id="TVU57805.1"/>
    </source>
</evidence>
<dbReference type="EMBL" id="VMTY01000001">
    <property type="protein sequence ID" value="TVU57805.1"/>
    <property type="molecule type" value="Genomic_DNA"/>
</dbReference>
<accession>A0A558GLQ0</accession>
<keyword evidence="1" id="KW-0732">Signal</keyword>
<name>A0A558GLQ0_9CORY</name>
<gene>
    <name evidence="2" type="ORF">FQK23_00620</name>
</gene>
<evidence type="ECO:0008006" key="4">
    <source>
        <dbReference type="Google" id="ProtNLM"/>
    </source>
</evidence>
<dbReference type="Proteomes" id="UP000320531">
    <property type="component" value="Unassembled WGS sequence"/>
</dbReference>
<organism evidence="2 3">
    <name type="scientific">Corynebacterium aurimucosum</name>
    <dbReference type="NCBI Taxonomy" id="169292"/>
    <lineage>
        <taxon>Bacteria</taxon>
        <taxon>Bacillati</taxon>
        <taxon>Actinomycetota</taxon>
        <taxon>Actinomycetes</taxon>
        <taxon>Mycobacteriales</taxon>
        <taxon>Corynebacteriaceae</taxon>
        <taxon>Corynebacterium</taxon>
    </lineage>
</organism>
<dbReference type="AlphaFoldDB" id="A0A558GLQ0"/>
<evidence type="ECO:0000313" key="3">
    <source>
        <dbReference type="Proteomes" id="UP000320531"/>
    </source>
</evidence>
<feature type="chain" id="PRO_5021913355" description="Secreted protein" evidence="1">
    <location>
        <begin position="29"/>
        <end position="197"/>
    </location>
</feature>
<evidence type="ECO:0000256" key="1">
    <source>
        <dbReference type="SAM" id="SignalP"/>
    </source>
</evidence>
<comment type="caution">
    <text evidence="2">The sequence shown here is derived from an EMBL/GenBank/DDBJ whole genome shotgun (WGS) entry which is preliminary data.</text>
</comment>